<comment type="catalytic activity">
    <reaction evidence="10">
        <text>an acyl-CoA + a 1,2-diacyl-sn-glycerol = a triacyl-sn-glycerol + CoA</text>
        <dbReference type="Rhea" id="RHEA:10868"/>
        <dbReference type="ChEBI" id="CHEBI:17815"/>
        <dbReference type="ChEBI" id="CHEBI:57287"/>
        <dbReference type="ChEBI" id="CHEBI:58342"/>
        <dbReference type="ChEBI" id="CHEBI:64615"/>
        <dbReference type="EC" id="2.3.1.20"/>
    </reaction>
</comment>
<comment type="similarity">
    <text evidence="3">Belongs to the long-chain O-acyltransferase family.</text>
</comment>
<reference evidence="11 12" key="1">
    <citation type="submission" date="2015-07" db="EMBL/GenBank/DDBJ databases">
        <authorList>
            <person name="Noorani M."/>
        </authorList>
    </citation>
    <scope>NUCLEOTIDE SEQUENCE [LARGE SCALE GENOMIC DNA]</scope>
    <source>
        <strain evidence="11 12">KCTC 42284</strain>
    </source>
</reference>
<proteinExistence type="inferred from homology"/>
<dbReference type="InterPro" id="IPR004255">
    <property type="entry name" value="O-acyltransferase_WSD1_N"/>
</dbReference>
<dbReference type="EMBL" id="CP012154">
    <property type="protein sequence ID" value="AKS41405.1"/>
    <property type="molecule type" value="Genomic_DNA"/>
</dbReference>
<evidence type="ECO:0000256" key="4">
    <source>
        <dbReference type="ARBA" id="ARBA00013244"/>
    </source>
</evidence>
<dbReference type="OrthoDB" id="9810950at2"/>
<protein>
    <recommendedName>
        <fullName evidence="4">diacylglycerol O-acyltransferase</fullName>
        <ecNumber evidence="4">2.3.1.20</ecNumber>
    </recommendedName>
</protein>
<evidence type="ECO:0000256" key="7">
    <source>
        <dbReference type="ARBA" id="ARBA00022798"/>
    </source>
</evidence>
<dbReference type="GO" id="GO:0005886">
    <property type="term" value="C:plasma membrane"/>
    <property type="evidence" value="ECO:0007669"/>
    <property type="project" value="TreeGrafter"/>
</dbReference>
<evidence type="ECO:0000313" key="11">
    <source>
        <dbReference type="EMBL" id="AKS41405.1"/>
    </source>
</evidence>
<keyword evidence="6" id="KW-0808">Transferase</keyword>
<dbReference type="InterPro" id="IPR014292">
    <property type="entry name" value="Acyl_transf_WS/DGAT"/>
</dbReference>
<gene>
    <name evidence="11" type="ORF">WM2015_1028</name>
</gene>
<keyword evidence="7" id="KW-0319">Glycerol metabolism</keyword>
<dbReference type="AlphaFoldDB" id="A0A0K0XUR3"/>
<dbReference type="STRING" id="1579979.WM2015_1028"/>
<keyword evidence="9" id="KW-0012">Acyltransferase</keyword>
<evidence type="ECO:0000256" key="1">
    <source>
        <dbReference type="ARBA" id="ARBA00004771"/>
    </source>
</evidence>
<dbReference type="GO" id="GO:0001666">
    <property type="term" value="P:response to hypoxia"/>
    <property type="evidence" value="ECO:0007669"/>
    <property type="project" value="TreeGrafter"/>
</dbReference>
<comment type="pathway">
    <text evidence="1">Glycerolipid metabolism; triacylglycerol biosynthesis.</text>
</comment>
<dbReference type="GO" id="GO:0071731">
    <property type="term" value="P:response to nitric oxide"/>
    <property type="evidence" value="ECO:0007669"/>
    <property type="project" value="TreeGrafter"/>
</dbReference>
<dbReference type="GO" id="GO:0019432">
    <property type="term" value="P:triglyceride biosynthetic process"/>
    <property type="evidence" value="ECO:0007669"/>
    <property type="project" value="UniProtKB-UniPathway"/>
</dbReference>
<evidence type="ECO:0000256" key="10">
    <source>
        <dbReference type="ARBA" id="ARBA00048109"/>
    </source>
</evidence>
<dbReference type="NCBIfam" id="TIGR02946">
    <property type="entry name" value="acyl_WS_DGAT"/>
    <property type="match status" value="1"/>
</dbReference>
<dbReference type="InterPro" id="IPR009721">
    <property type="entry name" value="O-acyltransferase_WSD1_C"/>
</dbReference>
<dbReference type="GO" id="GO:0004144">
    <property type="term" value="F:diacylglycerol O-acyltransferase activity"/>
    <property type="evidence" value="ECO:0007669"/>
    <property type="project" value="UniProtKB-EC"/>
</dbReference>
<dbReference type="Proteomes" id="UP000066624">
    <property type="component" value="Chromosome"/>
</dbReference>
<sequence>MSKHQPLSGLDAAFLYLEGLGTPMHVGSLMLLEAGQRKGGDFHQQLRDHVADRLAAAAPLRRVLEDAPLGLSHPIWRGDAELDLDWHIQHRRLRAPGSMKALMKLTGRLHAEPMDRDRPLWQLVVIDGLADGRVALYSRIHHALLDGQGGVALARALLDTEPDPETPGHRPPPAPASHPSGKARLAVRAAGSTVSAWGRWMRGLPDTVKLAASGVGSPIRTVAGLRDSLLFAPKTRFNVQIGDQRAFGVTSLALKRIKGVAQGYGVSLNDVVMALCTGALRSALKQHGELPDRPLIAGMPISLRAQGNGEANNQVSMVQCELPTDEADPIERLKRIHASTGRIKARVQTFSHLIPTDFPGLAAPFWATGLSRLWKAGRLSERLPALANLVISNVPGPPVPLFLAGRRISHYYPISIVTHGLGLNITVQSYAGSLEVGILACPEVLPEPARLARRIDQALDELEGGITT</sequence>
<dbReference type="GO" id="GO:0051701">
    <property type="term" value="P:biological process involved in interaction with host"/>
    <property type="evidence" value="ECO:0007669"/>
    <property type="project" value="TreeGrafter"/>
</dbReference>
<evidence type="ECO:0000256" key="5">
    <source>
        <dbReference type="ARBA" id="ARBA00022516"/>
    </source>
</evidence>
<name>A0A0K0XUR3_9GAMM</name>
<accession>A0A0K0XUR3</accession>
<organism evidence="11 12">
    <name type="scientific">Wenzhouxiangella marina</name>
    <dbReference type="NCBI Taxonomy" id="1579979"/>
    <lineage>
        <taxon>Bacteria</taxon>
        <taxon>Pseudomonadati</taxon>
        <taxon>Pseudomonadota</taxon>
        <taxon>Gammaproteobacteria</taxon>
        <taxon>Chromatiales</taxon>
        <taxon>Wenzhouxiangellaceae</taxon>
        <taxon>Wenzhouxiangella</taxon>
    </lineage>
</organism>
<dbReference type="EC" id="2.3.1.20" evidence="4"/>
<evidence type="ECO:0000256" key="6">
    <source>
        <dbReference type="ARBA" id="ARBA00022679"/>
    </source>
</evidence>
<dbReference type="UniPathway" id="UPA00282"/>
<dbReference type="PANTHER" id="PTHR31650">
    <property type="entry name" value="O-ACYLTRANSFERASE (WSD1-LIKE) FAMILY PROTEIN"/>
    <property type="match status" value="1"/>
</dbReference>
<evidence type="ECO:0000256" key="3">
    <source>
        <dbReference type="ARBA" id="ARBA00009587"/>
    </source>
</evidence>
<keyword evidence="12" id="KW-1185">Reference proteome</keyword>
<dbReference type="SUPFAM" id="SSF52777">
    <property type="entry name" value="CoA-dependent acyltransferases"/>
    <property type="match status" value="1"/>
</dbReference>
<dbReference type="Pfam" id="PF06974">
    <property type="entry name" value="WS_DGAT_C"/>
    <property type="match status" value="1"/>
</dbReference>
<dbReference type="GO" id="GO:0006071">
    <property type="term" value="P:glycerol metabolic process"/>
    <property type="evidence" value="ECO:0007669"/>
    <property type="project" value="UniProtKB-KW"/>
</dbReference>
<evidence type="ECO:0000313" key="12">
    <source>
        <dbReference type="Proteomes" id="UP000066624"/>
    </source>
</evidence>
<comment type="pathway">
    <text evidence="2">Lipid metabolism.</text>
</comment>
<evidence type="ECO:0000256" key="2">
    <source>
        <dbReference type="ARBA" id="ARBA00005189"/>
    </source>
</evidence>
<dbReference type="RefSeq" id="WP_049725044.1">
    <property type="nucleotide sequence ID" value="NZ_CP012154.1"/>
</dbReference>
<evidence type="ECO:0000256" key="9">
    <source>
        <dbReference type="ARBA" id="ARBA00023315"/>
    </source>
</evidence>
<dbReference type="Pfam" id="PF03007">
    <property type="entry name" value="WS_DGAT_cat"/>
    <property type="match status" value="1"/>
</dbReference>
<keyword evidence="8" id="KW-0443">Lipid metabolism</keyword>
<dbReference type="InterPro" id="IPR045034">
    <property type="entry name" value="O-acyltransferase_WSD1-like"/>
</dbReference>
<dbReference type="KEGG" id="wma:WM2015_1028"/>
<dbReference type="PANTHER" id="PTHR31650:SF1">
    <property type="entry name" value="WAX ESTER SYNTHASE_DIACYLGLYCEROL ACYLTRANSFERASE 4-RELATED"/>
    <property type="match status" value="1"/>
</dbReference>
<keyword evidence="5" id="KW-0444">Lipid biosynthesis</keyword>
<evidence type="ECO:0000256" key="8">
    <source>
        <dbReference type="ARBA" id="ARBA00023098"/>
    </source>
</evidence>